<evidence type="ECO:0000313" key="2">
    <source>
        <dbReference type="EMBL" id="MCI0182888.1"/>
    </source>
</evidence>
<evidence type="ECO:0000256" key="1">
    <source>
        <dbReference type="SAM" id="Phobius"/>
    </source>
</evidence>
<evidence type="ECO:0000313" key="4">
    <source>
        <dbReference type="EMBL" id="MCI0184685.1"/>
    </source>
</evidence>
<name>A0A9X1VBM9_9BACL</name>
<feature type="transmembrane region" description="Helical" evidence="1">
    <location>
        <begin position="12"/>
        <end position="29"/>
    </location>
</feature>
<comment type="caution">
    <text evidence="3">The sequence shown here is derived from an EMBL/GenBank/DDBJ whole genome shotgun (WGS) entry which is preliminary data.</text>
</comment>
<dbReference type="EMBL" id="JALBUF010000002">
    <property type="protein sequence ID" value="MCI0182888.1"/>
    <property type="molecule type" value="Genomic_DNA"/>
</dbReference>
<keyword evidence="1" id="KW-0812">Transmembrane</keyword>
<dbReference type="Proteomes" id="UP001139263">
    <property type="component" value="Unassembled WGS sequence"/>
</dbReference>
<organism evidence="3 5">
    <name type="scientific">Sulfoacidibacillus ferrooxidans</name>
    <dbReference type="NCBI Taxonomy" id="2005001"/>
    <lineage>
        <taxon>Bacteria</taxon>
        <taxon>Bacillati</taxon>
        <taxon>Bacillota</taxon>
        <taxon>Bacilli</taxon>
        <taxon>Bacillales</taxon>
        <taxon>Alicyclobacillaceae</taxon>
        <taxon>Sulfoacidibacillus</taxon>
    </lineage>
</organism>
<dbReference type="AlphaFoldDB" id="A0A9X1VBM9"/>
<keyword evidence="5" id="KW-1185">Reference proteome</keyword>
<evidence type="ECO:0000313" key="5">
    <source>
        <dbReference type="Proteomes" id="UP001139263"/>
    </source>
</evidence>
<proteinExistence type="predicted"/>
<accession>A0A9X1VBM9</accession>
<sequence>MVNFSNAWPNYYVGYLWLIVFMMFVAAKYPHHDRGDKK</sequence>
<keyword evidence="1" id="KW-0472">Membrane</keyword>
<evidence type="ECO:0000313" key="3">
    <source>
        <dbReference type="EMBL" id="MCI0184504.1"/>
    </source>
</evidence>
<protein>
    <submittedName>
        <fullName evidence="3">Uncharacterized protein</fullName>
    </submittedName>
</protein>
<reference evidence="3" key="1">
    <citation type="submission" date="2022-03" db="EMBL/GenBank/DDBJ databases">
        <title>Draft Genome Sequence of Firmicute Strain S0AB, a Heterotrophic Iron/Sulfur-Oxidizing Extreme Acidophile.</title>
        <authorList>
            <person name="Vergara E."/>
            <person name="Pakostova E."/>
            <person name="Johnson D.B."/>
            <person name="Holmes D.S."/>
        </authorList>
    </citation>
    <scope>NUCLEOTIDE SEQUENCE</scope>
    <source>
        <strain evidence="3">S0AB</strain>
    </source>
</reference>
<dbReference type="EMBL" id="JALBUF010000021">
    <property type="protein sequence ID" value="MCI0184685.1"/>
    <property type="molecule type" value="Genomic_DNA"/>
</dbReference>
<keyword evidence="1" id="KW-1133">Transmembrane helix</keyword>
<dbReference type="EMBL" id="JALBUF010000015">
    <property type="protein sequence ID" value="MCI0184504.1"/>
    <property type="molecule type" value="Genomic_DNA"/>
</dbReference>
<gene>
    <name evidence="2" type="ORF">MM817_01157</name>
    <name evidence="3" type="ORF">MM817_02801</name>
    <name evidence="4" type="ORF">MM817_02982</name>
</gene>